<feature type="region of interest" description="Disordered" evidence="1">
    <location>
        <begin position="421"/>
        <end position="472"/>
    </location>
</feature>
<feature type="compositionally biased region" description="Basic and acidic residues" evidence="1">
    <location>
        <begin position="89"/>
        <end position="99"/>
    </location>
</feature>
<accession>A0A9P8L5T4</accession>
<proteinExistence type="predicted"/>
<gene>
    <name evidence="2" type="ORF">FGG08_000727</name>
</gene>
<dbReference type="EMBL" id="JAGHQL010000009">
    <property type="protein sequence ID" value="KAH0545115.1"/>
    <property type="molecule type" value="Genomic_DNA"/>
</dbReference>
<protein>
    <submittedName>
        <fullName evidence="2">Uncharacterized protein</fullName>
    </submittedName>
</protein>
<dbReference type="AlphaFoldDB" id="A0A9P8L5T4"/>
<evidence type="ECO:0000256" key="1">
    <source>
        <dbReference type="SAM" id="MobiDB-lite"/>
    </source>
</evidence>
<reference evidence="2" key="1">
    <citation type="submission" date="2021-03" db="EMBL/GenBank/DDBJ databases">
        <title>Comparative genomics and phylogenomic investigation of the class Geoglossomycetes provide insights into ecological specialization and systematics.</title>
        <authorList>
            <person name="Melie T."/>
            <person name="Pirro S."/>
            <person name="Miller A.N."/>
            <person name="Quandt A."/>
        </authorList>
    </citation>
    <scope>NUCLEOTIDE SEQUENCE</scope>
    <source>
        <strain evidence="2">GBOQ0MN5Z8</strain>
    </source>
</reference>
<feature type="compositionally biased region" description="Basic residues" evidence="1">
    <location>
        <begin position="7"/>
        <end position="16"/>
    </location>
</feature>
<feature type="compositionally biased region" description="Polar residues" evidence="1">
    <location>
        <begin position="446"/>
        <end position="472"/>
    </location>
</feature>
<feature type="region of interest" description="Disordered" evidence="1">
    <location>
        <begin position="640"/>
        <end position="679"/>
    </location>
</feature>
<name>A0A9P8L5T4_9PEZI</name>
<feature type="compositionally biased region" description="Basic residues" evidence="1">
    <location>
        <begin position="190"/>
        <end position="205"/>
    </location>
</feature>
<dbReference type="Proteomes" id="UP000698800">
    <property type="component" value="Unassembled WGS sequence"/>
</dbReference>
<evidence type="ECO:0000313" key="3">
    <source>
        <dbReference type="Proteomes" id="UP000698800"/>
    </source>
</evidence>
<comment type="caution">
    <text evidence="2">The sequence shown here is derived from an EMBL/GenBank/DDBJ whole genome shotgun (WGS) entry which is preliminary data.</text>
</comment>
<sequence length="679" mass="75199">MNWTGGRRSRHSHHNAHSVANVQRQHFAKIRTSLHSKSQLHVPSSLAEALSGRGWNRPAHHQRGESREEQAGEERALNDISRLLLPHRTPQERQQRDRANSLTGVGGDTATCDQGLARFDSPAVARFDVELSQGNDIASRHRLLRTTNRKNSPLLANRKQNLMKRDDWVGTTITRPLKIRYPPAVNGRTIGRRRKSTGDCHRHRTSPTAEQAGLSRVERGYVGCGDLHDCAAGEQVPAVQIGYPWASGGIGGYLGAGSGSEAMRWSCLEGPNESTLLPPEPPLDPPRVKVNSTLTTKYFTARSIAKSSTLDSASWIVAPRSSRRSLQFTQGSEDETALGTQLSSSISSKRGGSVGRKDLRPSKYDASPSLDTHLYSLRPIAHTTNHRTYPQYLAHDAMYVEEEGIPFKITCRRQNRNSLTYVSSGSEKEPEGRTLTAFPTDPHARVSTTTHSPRAEISNSNTTRTEGSYSPGISTTPDELFWRSWLSCFIGNESEVVEQTETPRTSNQHPNAQEFASDVQAHLNSSTHDAVQISSMALDSPHHSTHPPHPSRALVELPPGIRSQGESERCETPSVKCLPALNSECKKHVEAPSGDHAWQKYIWGDEGEDEFMDQFLELNRSHLFPLSNQGMADDLESALSNAPHQNPAIDSYYSQQTQGPLSRPRTEFTDHSFTATHCR</sequence>
<organism evidence="2 3">
    <name type="scientific">Glutinoglossum americanum</name>
    <dbReference type="NCBI Taxonomy" id="1670608"/>
    <lineage>
        <taxon>Eukaryota</taxon>
        <taxon>Fungi</taxon>
        <taxon>Dikarya</taxon>
        <taxon>Ascomycota</taxon>
        <taxon>Pezizomycotina</taxon>
        <taxon>Geoglossomycetes</taxon>
        <taxon>Geoglossales</taxon>
        <taxon>Geoglossaceae</taxon>
        <taxon>Glutinoglossum</taxon>
    </lineage>
</organism>
<feature type="region of interest" description="Disordered" evidence="1">
    <location>
        <begin position="325"/>
        <end position="365"/>
    </location>
</feature>
<feature type="region of interest" description="Disordered" evidence="1">
    <location>
        <begin position="50"/>
        <end position="107"/>
    </location>
</feature>
<feature type="compositionally biased region" description="Basic and acidic residues" evidence="1">
    <location>
        <begin position="62"/>
        <end position="77"/>
    </location>
</feature>
<evidence type="ECO:0000313" key="2">
    <source>
        <dbReference type="EMBL" id="KAH0545115.1"/>
    </source>
</evidence>
<feature type="region of interest" description="Disordered" evidence="1">
    <location>
        <begin position="1"/>
        <end position="21"/>
    </location>
</feature>
<feature type="region of interest" description="Disordered" evidence="1">
    <location>
        <begin position="188"/>
        <end position="211"/>
    </location>
</feature>
<dbReference type="OrthoDB" id="5426563at2759"/>
<keyword evidence="3" id="KW-1185">Reference proteome</keyword>